<dbReference type="InterPro" id="IPR001647">
    <property type="entry name" value="HTH_TetR"/>
</dbReference>
<protein>
    <submittedName>
        <fullName evidence="7">TetR family transcriptional regulator</fullName>
    </submittedName>
</protein>
<evidence type="ECO:0000256" key="2">
    <source>
        <dbReference type="ARBA" id="ARBA00023125"/>
    </source>
</evidence>
<organism evidence="7 8">
    <name type="scientific">Corynebacterium variabile</name>
    <dbReference type="NCBI Taxonomy" id="1727"/>
    <lineage>
        <taxon>Bacteria</taxon>
        <taxon>Bacillati</taxon>
        <taxon>Actinomycetota</taxon>
        <taxon>Actinomycetes</taxon>
        <taxon>Mycobacteriales</taxon>
        <taxon>Corynebacteriaceae</taxon>
        <taxon>Corynebacterium</taxon>
    </lineage>
</organism>
<proteinExistence type="predicted"/>
<reference evidence="7 8" key="1">
    <citation type="submission" date="2019-06" db="EMBL/GenBank/DDBJ databases">
        <title>Whole genome shotgun sequence of Corynebacterium variabile NBRC 15286.</title>
        <authorList>
            <person name="Hosoyama A."/>
            <person name="Uohara A."/>
            <person name="Ohji S."/>
            <person name="Ichikawa N."/>
        </authorList>
    </citation>
    <scope>NUCLEOTIDE SEQUENCE [LARGE SCALE GENOMIC DNA]</scope>
    <source>
        <strain evidence="7 8">NBRC 15286</strain>
    </source>
</reference>
<dbReference type="RefSeq" id="WP_141331580.1">
    <property type="nucleotide sequence ID" value="NZ_BJNT01000028.1"/>
</dbReference>
<keyword evidence="1" id="KW-0805">Transcription regulation</keyword>
<dbReference type="EMBL" id="BJNT01000028">
    <property type="protein sequence ID" value="GEC87512.1"/>
    <property type="molecule type" value="Genomic_DNA"/>
</dbReference>
<feature type="region of interest" description="Disordered" evidence="5">
    <location>
        <begin position="1"/>
        <end position="20"/>
    </location>
</feature>
<evidence type="ECO:0000313" key="8">
    <source>
        <dbReference type="Proteomes" id="UP000319986"/>
    </source>
</evidence>
<comment type="caution">
    <text evidence="7">The sequence shown here is derived from an EMBL/GenBank/DDBJ whole genome shotgun (WGS) entry which is preliminary data.</text>
</comment>
<evidence type="ECO:0000256" key="4">
    <source>
        <dbReference type="PROSITE-ProRule" id="PRU00335"/>
    </source>
</evidence>
<dbReference type="InterPro" id="IPR050109">
    <property type="entry name" value="HTH-type_TetR-like_transc_reg"/>
</dbReference>
<dbReference type="SUPFAM" id="SSF46689">
    <property type="entry name" value="Homeodomain-like"/>
    <property type="match status" value="1"/>
</dbReference>
<dbReference type="GeneID" id="82888897"/>
<dbReference type="GO" id="GO:0000976">
    <property type="term" value="F:transcription cis-regulatory region binding"/>
    <property type="evidence" value="ECO:0007669"/>
    <property type="project" value="TreeGrafter"/>
</dbReference>
<gene>
    <name evidence="7" type="ORF">CVA01_28260</name>
</gene>
<dbReference type="Proteomes" id="UP000319986">
    <property type="component" value="Unassembled WGS sequence"/>
</dbReference>
<feature type="domain" description="HTH tetR-type" evidence="6">
    <location>
        <begin position="19"/>
        <end position="79"/>
    </location>
</feature>
<dbReference type="GO" id="GO:0003700">
    <property type="term" value="F:DNA-binding transcription factor activity"/>
    <property type="evidence" value="ECO:0007669"/>
    <property type="project" value="TreeGrafter"/>
</dbReference>
<dbReference type="InterPro" id="IPR009057">
    <property type="entry name" value="Homeodomain-like_sf"/>
</dbReference>
<dbReference type="AlphaFoldDB" id="A0A4Y4C6K5"/>
<dbReference type="PROSITE" id="PS50977">
    <property type="entry name" value="HTH_TETR_2"/>
    <property type="match status" value="1"/>
</dbReference>
<evidence type="ECO:0000259" key="6">
    <source>
        <dbReference type="PROSITE" id="PS50977"/>
    </source>
</evidence>
<evidence type="ECO:0000256" key="3">
    <source>
        <dbReference type="ARBA" id="ARBA00023163"/>
    </source>
</evidence>
<dbReference type="Pfam" id="PF00440">
    <property type="entry name" value="TetR_N"/>
    <property type="match status" value="1"/>
</dbReference>
<accession>A0A4Y4C6K5</accession>
<dbReference type="PANTHER" id="PTHR30055:SF234">
    <property type="entry name" value="HTH-TYPE TRANSCRIPTIONAL REGULATOR BETI"/>
    <property type="match status" value="1"/>
</dbReference>
<evidence type="ECO:0000313" key="7">
    <source>
        <dbReference type="EMBL" id="GEC87512.1"/>
    </source>
</evidence>
<evidence type="ECO:0000256" key="1">
    <source>
        <dbReference type="ARBA" id="ARBA00023015"/>
    </source>
</evidence>
<name>A0A4Y4C6K5_9CORY</name>
<dbReference type="PRINTS" id="PR00455">
    <property type="entry name" value="HTHTETR"/>
</dbReference>
<dbReference type="Gene3D" id="1.10.357.10">
    <property type="entry name" value="Tetracycline Repressor, domain 2"/>
    <property type="match status" value="1"/>
</dbReference>
<sequence length="208" mass="22988">MPRPSTAEAPAGRRERKKAATRRHIAEVALKLFTEFGYDAVGVRRIATEADVAVTTLFSHFPSKEDLVFEQTDMFALRLRETVRNSDQQATMLRRIRKVFRALLLHCTGDDTVDLRTMIEESPALSSHAQVVELRSSDTLAQALIEARIPESSPAALQMVARCAVDAFSIARRSATPMDTFDELFQMVEATGPAAGLECPHSEVPGTM</sequence>
<evidence type="ECO:0000256" key="5">
    <source>
        <dbReference type="SAM" id="MobiDB-lite"/>
    </source>
</evidence>
<keyword evidence="2 4" id="KW-0238">DNA-binding</keyword>
<dbReference type="PANTHER" id="PTHR30055">
    <property type="entry name" value="HTH-TYPE TRANSCRIPTIONAL REGULATOR RUTR"/>
    <property type="match status" value="1"/>
</dbReference>
<keyword evidence="3" id="KW-0804">Transcription</keyword>
<feature type="DNA-binding region" description="H-T-H motif" evidence="4">
    <location>
        <begin position="42"/>
        <end position="61"/>
    </location>
</feature>